<dbReference type="Proteomes" id="UP000292362">
    <property type="component" value="Unassembled WGS sequence"/>
</dbReference>
<comment type="caution">
    <text evidence="1">The sequence shown here is derived from an EMBL/GenBank/DDBJ whole genome shotgun (WGS) entry which is preliminary data.</text>
</comment>
<reference evidence="1 2" key="1">
    <citation type="submission" date="2017-12" db="EMBL/GenBank/DDBJ databases">
        <authorList>
            <person name="Pombert J.-F."/>
            <person name="Haag K.L."/>
            <person name="Ebert D."/>
        </authorList>
    </citation>
    <scope>NUCLEOTIDE SEQUENCE [LARGE SCALE GENOMIC DNA]</scope>
    <source>
        <strain evidence="1">FI-OER-3-3</strain>
    </source>
</reference>
<dbReference type="AlphaFoldDB" id="A0A4Q9KT39"/>
<gene>
    <name evidence="1" type="ORF">CWI37_2137p0020</name>
</gene>
<dbReference type="EMBL" id="PITJ01002137">
    <property type="protein sequence ID" value="TBT97675.1"/>
    <property type="molecule type" value="Genomic_DNA"/>
</dbReference>
<accession>A0A4Q9KT39</accession>
<dbReference type="VEuPathDB" id="MicrosporidiaDB:CWI37_2137p0020"/>
<sequence>MYEEDEEILLLKNIFKNNLIIQNTTIHCILPKGVISLQKINKNITIKYIDGSISILKELKKYLEENTCEYILYPLIFKYSLLLEKSKFITEKTQIDFEIQNVQRISEEEFLQWKCHKVYVRPKYEKMTGKEFFINLRNSKTEWKEESE</sequence>
<name>A0A4Q9KT39_9MICR</name>
<organism evidence="1 2">
    <name type="scientific">Hamiltosporidium tvaerminnensis</name>
    <dbReference type="NCBI Taxonomy" id="1176355"/>
    <lineage>
        <taxon>Eukaryota</taxon>
        <taxon>Fungi</taxon>
        <taxon>Fungi incertae sedis</taxon>
        <taxon>Microsporidia</taxon>
        <taxon>Dubosqiidae</taxon>
        <taxon>Hamiltosporidium</taxon>
    </lineage>
</organism>
<proteinExistence type="predicted"/>
<evidence type="ECO:0000313" key="1">
    <source>
        <dbReference type="EMBL" id="TBT97675.1"/>
    </source>
</evidence>
<protein>
    <submittedName>
        <fullName evidence="1">Uncharacterized protein</fullName>
    </submittedName>
</protein>
<evidence type="ECO:0000313" key="2">
    <source>
        <dbReference type="Proteomes" id="UP000292362"/>
    </source>
</evidence>